<sequence length="305" mass="32095">MTDFFDWLTAGDSGLAAFRLADSFKLSQQEMRKTADALAPAFTLALQRAMLDPAAWASLSHHFRPFWNANGLTDPALAQTQAARDLAAALFGSGDLAAAVSRQVSMASGVAPDTVEALMRNLSILTMQTMVQTMMVNAARNQPKGLAEGNYSAAMAEMMRRGANAMEALGRPSDAGDGRHPAQATGSEYLSNLFGNALKGEMPWLPPTGAAAPAQPSAEPTAPPADPLAAFLPFEAMMGGFLRGMTPAETPQDEAAESSPDAGAARAGKPVPDDPVKAGEQLQDDYAQQMMAIFRRYGGGDRETG</sequence>
<evidence type="ECO:0000256" key="1">
    <source>
        <dbReference type="SAM" id="MobiDB-lite"/>
    </source>
</evidence>
<proteinExistence type="predicted"/>
<keyword evidence="3" id="KW-1185">Reference proteome</keyword>
<dbReference type="RefSeq" id="WP_183207367.1">
    <property type="nucleotide sequence ID" value="NZ_JAAAMM010000002.1"/>
</dbReference>
<accession>A0A7W6HD16</accession>
<dbReference type="AlphaFoldDB" id="A0A7W6HD16"/>
<name>A0A7W6HD16_9HYPH</name>
<feature type="region of interest" description="Disordered" evidence="1">
    <location>
        <begin position="204"/>
        <end position="227"/>
    </location>
</feature>
<evidence type="ECO:0008006" key="4">
    <source>
        <dbReference type="Google" id="ProtNLM"/>
    </source>
</evidence>
<feature type="region of interest" description="Disordered" evidence="1">
    <location>
        <begin position="243"/>
        <end position="278"/>
    </location>
</feature>
<dbReference type="Proteomes" id="UP000588647">
    <property type="component" value="Unassembled WGS sequence"/>
</dbReference>
<dbReference type="EMBL" id="JACIEM010000002">
    <property type="protein sequence ID" value="MBB4002827.1"/>
    <property type="molecule type" value="Genomic_DNA"/>
</dbReference>
<reference evidence="2 3" key="1">
    <citation type="submission" date="2020-08" db="EMBL/GenBank/DDBJ databases">
        <title>Genomic Encyclopedia of Type Strains, Phase IV (KMG-IV): sequencing the most valuable type-strain genomes for metagenomic binning, comparative biology and taxonomic classification.</title>
        <authorList>
            <person name="Goeker M."/>
        </authorList>
    </citation>
    <scope>NUCLEOTIDE SEQUENCE [LARGE SCALE GENOMIC DNA]</scope>
    <source>
        <strain evidence="2 3">DSM 103570</strain>
    </source>
</reference>
<evidence type="ECO:0000313" key="2">
    <source>
        <dbReference type="EMBL" id="MBB4002827.1"/>
    </source>
</evidence>
<protein>
    <recommendedName>
        <fullName evidence="4">DUF937 domain-containing protein</fullName>
    </recommendedName>
</protein>
<organism evidence="2 3">
    <name type="scientific">Aurantimonas endophytica</name>
    <dbReference type="NCBI Taxonomy" id="1522175"/>
    <lineage>
        <taxon>Bacteria</taxon>
        <taxon>Pseudomonadati</taxon>
        <taxon>Pseudomonadota</taxon>
        <taxon>Alphaproteobacteria</taxon>
        <taxon>Hyphomicrobiales</taxon>
        <taxon>Aurantimonadaceae</taxon>
        <taxon>Aurantimonas</taxon>
    </lineage>
</organism>
<comment type="caution">
    <text evidence="2">The sequence shown here is derived from an EMBL/GenBank/DDBJ whole genome shotgun (WGS) entry which is preliminary data.</text>
</comment>
<gene>
    <name evidence="2" type="ORF">GGR03_001902</name>
</gene>
<evidence type="ECO:0000313" key="3">
    <source>
        <dbReference type="Proteomes" id="UP000588647"/>
    </source>
</evidence>